<dbReference type="InterPro" id="IPR003768">
    <property type="entry name" value="ScpA"/>
</dbReference>
<dbReference type="Pfam" id="PF02616">
    <property type="entry name" value="SMC_ScpA"/>
    <property type="match status" value="1"/>
</dbReference>
<dbReference type="Proteomes" id="UP000199412">
    <property type="component" value="Unassembled WGS sequence"/>
</dbReference>
<dbReference type="Gene3D" id="6.10.250.2410">
    <property type="match status" value="1"/>
</dbReference>
<evidence type="ECO:0000256" key="1">
    <source>
        <dbReference type="ARBA" id="ARBA00044777"/>
    </source>
</evidence>
<name>A0A1G6WL88_9PROT</name>
<proteinExistence type="predicted"/>
<evidence type="ECO:0000313" key="3">
    <source>
        <dbReference type="EMBL" id="SDD66554.1"/>
    </source>
</evidence>
<keyword evidence="4" id="KW-1185">Reference proteome</keyword>
<dbReference type="AlphaFoldDB" id="A0A1G6WL88"/>
<dbReference type="EMBL" id="FNAP01000001">
    <property type="protein sequence ID" value="SDD66554.1"/>
    <property type="molecule type" value="Genomic_DNA"/>
</dbReference>
<dbReference type="RefSeq" id="WP_092780739.1">
    <property type="nucleotide sequence ID" value="NZ_FNAP01000001.1"/>
</dbReference>
<accession>A0A1G6WL88</accession>
<dbReference type="STRING" id="69960.SAMN05421720_101195"/>
<protein>
    <recommendedName>
        <fullName evidence="1">Segregation and condensation protein A</fullName>
    </recommendedName>
</protein>
<dbReference type="PANTHER" id="PTHR33969">
    <property type="entry name" value="SEGREGATION AND CONDENSATION PROTEIN A"/>
    <property type="match status" value="1"/>
</dbReference>
<evidence type="ECO:0000313" key="4">
    <source>
        <dbReference type="Proteomes" id="UP000199412"/>
    </source>
</evidence>
<dbReference type="PANTHER" id="PTHR33969:SF2">
    <property type="entry name" value="SEGREGATION AND CONDENSATION PROTEIN A"/>
    <property type="match status" value="1"/>
</dbReference>
<organism evidence="3 4">
    <name type="scientific">Rhodospira trueperi</name>
    <dbReference type="NCBI Taxonomy" id="69960"/>
    <lineage>
        <taxon>Bacteria</taxon>
        <taxon>Pseudomonadati</taxon>
        <taxon>Pseudomonadota</taxon>
        <taxon>Alphaproteobacteria</taxon>
        <taxon>Rhodospirillales</taxon>
        <taxon>Rhodospirillaceae</taxon>
        <taxon>Rhodospira</taxon>
    </lineage>
</organism>
<dbReference type="OrthoDB" id="9793741at2"/>
<feature type="region of interest" description="Disordered" evidence="2">
    <location>
        <begin position="1"/>
        <end position="22"/>
    </location>
</feature>
<sequence>MSGEGPKADGASAFEEDTVGGGGDPATLVVNLDGFDGPIDVLLTLARDQKVDLARISILQLAEQYLVFVRLARDRHLDLAADYLVMAAWLAFLKSRLLLPVPKGDDEPSGAEMAAALQFQLQRLEAMRTAGQALMERPRLGLTRLPRGAPEPVAIHRQTVFDLTWHDLLRAYGAVRGRQRQASLSVEPFDLYSVDQALARLNSLMGQALDWTALARFLPEDLADALHRRSAIGATFVAGLELARQGRLDLRQDGAFSPLYVRRREHRHE</sequence>
<reference evidence="3 4" key="1">
    <citation type="submission" date="2016-10" db="EMBL/GenBank/DDBJ databases">
        <authorList>
            <person name="de Groot N.N."/>
        </authorList>
    </citation>
    <scope>NUCLEOTIDE SEQUENCE [LARGE SCALE GENOMIC DNA]</scope>
    <source>
        <strain evidence="3 4">ATCC 700224</strain>
    </source>
</reference>
<gene>
    <name evidence="3" type="ORF">SAMN05421720_101195</name>
</gene>
<evidence type="ECO:0000256" key="2">
    <source>
        <dbReference type="SAM" id="MobiDB-lite"/>
    </source>
</evidence>